<dbReference type="GO" id="GO:0010100">
    <property type="term" value="P:negative regulation of photomorphogenesis"/>
    <property type="evidence" value="ECO:0007669"/>
    <property type="project" value="InterPro"/>
</dbReference>
<reference evidence="2" key="1">
    <citation type="submission" date="2023-05" db="EMBL/GenBank/DDBJ databases">
        <title>Genome and transcriptome analyses reveal genes involved in the formation of fine ridges on petal epidermal cells in Hibiscus trionum.</title>
        <authorList>
            <person name="Koshimizu S."/>
            <person name="Masuda S."/>
            <person name="Ishii T."/>
            <person name="Shirasu K."/>
            <person name="Hoshino A."/>
            <person name="Arita M."/>
        </authorList>
    </citation>
    <scope>NUCLEOTIDE SEQUENCE</scope>
    <source>
        <strain evidence="2">Hamamatsu line</strain>
    </source>
</reference>
<dbReference type="PANTHER" id="PTHR35474:SF1">
    <property type="entry name" value="ATP PHOSPHORIBOSYLTRANSFERASE REGULATORY SUBUNIT"/>
    <property type="match status" value="1"/>
</dbReference>
<keyword evidence="1" id="KW-0812">Transmembrane</keyword>
<evidence type="ECO:0000313" key="2">
    <source>
        <dbReference type="EMBL" id="GMI88308.1"/>
    </source>
</evidence>
<keyword evidence="3" id="KW-1185">Reference proteome</keyword>
<feature type="transmembrane region" description="Helical" evidence="1">
    <location>
        <begin position="146"/>
        <end position="165"/>
    </location>
</feature>
<proteinExistence type="predicted"/>
<gene>
    <name evidence="2" type="ORF">HRI_002500100</name>
</gene>
<dbReference type="InterPro" id="IPR039324">
    <property type="entry name" value="SHW1"/>
</dbReference>
<accession>A0A9W7M565</accession>
<feature type="transmembrane region" description="Helical" evidence="1">
    <location>
        <begin position="108"/>
        <end position="134"/>
    </location>
</feature>
<dbReference type="OrthoDB" id="1931195at2759"/>
<dbReference type="Proteomes" id="UP001165190">
    <property type="component" value="Unassembled WGS sequence"/>
</dbReference>
<evidence type="ECO:0000256" key="1">
    <source>
        <dbReference type="SAM" id="Phobius"/>
    </source>
</evidence>
<sequence length="190" mass="21817">MAFTVTVSPSYLTISPYSQPPSFFFRNPKSHSFRRLFASRRRTPNFTQVTDNLVDDPHNWSRSIITGFYDDQGVDEDEDDRSLDLLVRFVQNVFRKISKRARKAVRSVLPVFVPSNLVGFSVDGVLVLTLLWVLKAFLEVVCTLGSVVFVSILLVRGIWTGVLYMQESRERRINELVDDRHMWSGTQPAT</sequence>
<keyword evidence="1" id="KW-0472">Membrane</keyword>
<dbReference type="AlphaFoldDB" id="A0A9W7M565"/>
<dbReference type="PANTHER" id="PTHR35474">
    <property type="entry name" value="ATP PHOSPHORIBOSYLTRANSFERASE REGULATORY SUBUNIT"/>
    <property type="match status" value="1"/>
</dbReference>
<dbReference type="EMBL" id="BSYR01000022">
    <property type="protein sequence ID" value="GMI88308.1"/>
    <property type="molecule type" value="Genomic_DNA"/>
</dbReference>
<protein>
    <submittedName>
        <fullName evidence="2">Uncharacterized protein</fullName>
    </submittedName>
</protein>
<evidence type="ECO:0000313" key="3">
    <source>
        <dbReference type="Proteomes" id="UP001165190"/>
    </source>
</evidence>
<organism evidence="2 3">
    <name type="scientific">Hibiscus trionum</name>
    <name type="common">Flower of an hour</name>
    <dbReference type="NCBI Taxonomy" id="183268"/>
    <lineage>
        <taxon>Eukaryota</taxon>
        <taxon>Viridiplantae</taxon>
        <taxon>Streptophyta</taxon>
        <taxon>Embryophyta</taxon>
        <taxon>Tracheophyta</taxon>
        <taxon>Spermatophyta</taxon>
        <taxon>Magnoliopsida</taxon>
        <taxon>eudicotyledons</taxon>
        <taxon>Gunneridae</taxon>
        <taxon>Pentapetalae</taxon>
        <taxon>rosids</taxon>
        <taxon>malvids</taxon>
        <taxon>Malvales</taxon>
        <taxon>Malvaceae</taxon>
        <taxon>Malvoideae</taxon>
        <taxon>Hibiscus</taxon>
    </lineage>
</organism>
<keyword evidence="1" id="KW-1133">Transmembrane helix</keyword>
<dbReference type="GO" id="GO:0009787">
    <property type="term" value="P:regulation of abscisic acid-activated signaling pathway"/>
    <property type="evidence" value="ECO:0007669"/>
    <property type="project" value="InterPro"/>
</dbReference>
<name>A0A9W7M565_HIBTR</name>
<comment type="caution">
    <text evidence="2">The sequence shown here is derived from an EMBL/GenBank/DDBJ whole genome shotgun (WGS) entry which is preliminary data.</text>
</comment>